<organism evidence="1">
    <name type="scientific">Anguilla anguilla</name>
    <name type="common">European freshwater eel</name>
    <name type="synonym">Muraena anguilla</name>
    <dbReference type="NCBI Taxonomy" id="7936"/>
    <lineage>
        <taxon>Eukaryota</taxon>
        <taxon>Metazoa</taxon>
        <taxon>Chordata</taxon>
        <taxon>Craniata</taxon>
        <taxon>Vertebrata</taxon>
        <taxon>Euteleostomi</taxon>
        <taxon>Actinopterygii</taxon>
        <taxon>Neopterygii</taxon>
        <taxon>Teleostei</taxon>
        <taxon>Anguilliformes</taxon>
        <taxon>Anguillidae</taxon>
        <taxon>Anguilla</taxon>
    </lineage>
</organism>
<sequence>MYIFESVVAAAEETCYFWSNTFVFTVASILY</sequence>
<reference evidence="1" key="1">
    <citation type="submission" date="2014-11" db="EMBL/GenBank/DDBJ databases">
        <authorList>
            <person name="Amaro Gonzalez C."/>
        </authorList>
    </citation>
    <scope>NUCLEOTIDE SEQUENCE</scope>
</reference>
<name>A0A0E9UNU8_ANGAN</name>
<dbReference type="AlphaFoldDB" id="A0A0E9UNU8"/>
<reference evidence="1" key="2">
    <citation type="journal article" date="2015" name="Fish Shellfish Immunol.">
        <title>Early steps in the European eel (Anguilla anguilla)-Vibrio vulnificus interaction in the gills: Role of the RtxA13 toxin.</title>
        <authorList>
            <person name="Callol A."/>
            <person name="Pajuelo D."/>
            <person name="Ebbesson L."/>
            <person name="Teles M."/>
            <person name="MacKenzie S."/>
            <person name="Amaro C."/>
        </authorList>
    </citation>
    <scope>NUCLEOTIDE SEQUENCE</scope>
</reference>
<proteinExistence type="predicted"/>
<protein>
    <submittedName>
        <fullName evidence="1">Uncharacterized protein</fullName>
    </submittedName>
</protein>
<dbReference type="EMBL" id="GBXM01041146">
    <property type="protein sequence ID" value="JAH67431.1"/>
    <property type="molecule type" value="Transcribed_RNA"/>
</dbReference>
<evidence type="ECO:0000313" key="1">
    <source>
        <dbReference type="EMBL" id="JAH67431.1"/>
    </source>
</evidence>
<accession>A0A0E9UNU8</accession>